<dbReference type="EMBL" id="LNQP01000030">
    <property type="protein sequence ID" value="KSU88009.1"/>
    <property type="molecule type" value="Genomic_DNA"/>
</dbReference>
<gene>
    <name evidence="1" type="ORF">AS180_09875</name>
</gene>
<protein>
    <submittedName>
        <fullName evidence="1">Peptide ABC transporter permease</fullName>
    </submittedName>
</protein>
<proteinExistence type="predicted"/>
<evidence type="ECO:0000313" key="2">
    <source>
        <dbReference type="Proteomes" id="UP000053681"/>
    </source>
</evidence>
<evidence type="ECO:0000313" key="1">
    <source>
        <dbReference type="EMBL" id="KSU88009.1"/>
    </source>
</evidence>
<keyword evidence="2" id="KW-1185">Reference proteome</keyword>
<name>A0A0V8JLY4_9BACI</name>
<sequence length="257" mass="30171">MSKAEGMKDVVYINGNVNEKCFVTHGITFKEFYQSLRNPLTNLLLLKHQFEDSDYHYSTHMDYLEEEQVSLLVDEEVSDYGDFCWIDVDDVSSLDLLEPQDVASLLYLGHMKKPLHSPFVNKLSNQFVYLAGEDGYYNKTYYRDVYDIKHMISRVIPLKASSLKQKGFGFRRKKSEYPALPLVVANTLLMLTQDGLLFDFEQQAQSRKDLHIPVYTIGRFTDMEDMYNERFNNQEESKLRAYLIFNKKEAEWTLEEV</sequence>
<accession>A0A0V8JLY4</accession>
<organism evidence="1 2">
    <name type="scientific">Priestia veravalensis</name>
    <dbReference type="NCBI Taxonomy" id="1414648"/>
    <lineage>
        <taxon>Bacteria</taxon>
        <taxon>Bacillati</taxon>
        <taxon>Bacillota</taxon>
        <taxon>Bacilli</taxon>
        <taxon>Bacillales</taxon>
        <taxon>Bacillaceae</taxon>
        <taxon>Priestia</taxon>
    </lineage>
</organism>
<dbReference type="Proteomes" id="UP000053681">
    <property type="component" value="Unassembled WGS sequence"/>
</dbReference>
<reference evidence="1 2" key="1">
    <citation type="submission" date="2015-11" db="EMBL/GenBank/DDBJ databases">
        <title>Bacillus caseinolyticus sp nov.</title>
        <authorList>
            <person name="Dastager S.G."/>
            <person name="Mawlankar R."/>
        </authorList>
    </citation>
    <scope>NUCLEOTIDE SEQUENCE [LARGE SCALE GENOMIC DNA]</scope>
    <source>
        <strain evidence="1 2">SGD-V-76</strain>
    </source>
</reference>
<dbReference type="RefSeq" id="WP_025909194.1">
    <property type="nucleotide sequence ID" value="NZ_KQ758646.1"/>
</dbReference>
<comment type="caution">
    <text evidence="1">The sequence shown here is derived from an EMBL/GenBank/DDBJ whole genome shotgun (WGS) entry which is preliminary data.</text>
</comment>
<dbReference type="AlphaFoldDB" id="A0A0V8JLY4"/>
<dbReference type="GeneID" id="93681714"/>